<reference evidence="1" key="1">
    <citation type="submission" date="2018-05" db="EMBL/GenBank/DDBJ databases">
        <authorList>
            <person name="Lanie J.A."/>
            <person name="Ng W.-L."/>
            <person name="Kazmierczak K.M."/>
            <person name="Andrzejewski T.M."/>
            <person name="Davidsen T.M."/>
            <person name="Wayne K.J."/>
            <person name="Tettelin H."/>
            <person name="Glass J.I."/>
            <person name="Rusch D."/>
            <person name="Podicherti R."/>
            <person name="Tsui H.-C.T."/>
            <person name="Winkler M.E."/>
        </authorList>
    </citation>
    <scope>NUCLEOTIDE SEQUENCE</scope>
</reference>
<evidence type="ECO:0000313" key="1">
    <source>
        <dbReference type="EMBL" id="SVA15459.1"/>
    </source>
</evidence>
<accession>A0A381TI22</accession>
<organism evidence="1">
    <name type="scientific">marine metagenome</name>
    <dbReference type="NCBI Taxonomy" id="408172"/>
    <lineage>
        <taxon>unclassified sequences</taxon>
        <taxon>metagenomes</taxon>
        <taxon>ecological metagenomes</taxon>
    </lineage>
</organism>
<dbReference type="AlphaFoldDB" id="A0A381TI22"/>
<dbReference type="EMBL" id="UINC01004589">
    <property type="protein sequence ID" value="SVA15459.1"/>
    <property type="molecule type" value="Genomic_DNA"/>
</dbReference>
<evidence type="ECO:0008006" key="2">
    <source>
        <dbReference type="Google" id="ProtNLM"/>
    </source>
</evidence>
<gene>
    <name evidence="1" type="ORF">METZ01_LOCUS68313</name>
</gene>
<name>A0A381TI22_9ZZZZ</name>
<proteinExistence type="predicted"/>
<protein>
    <recommendedName>
        <fullName evidence="2">Sulfotransferase domain-containing protein</fullName>
    </recommendedName>
</protein>
<sequence length="167" mass="20495">MNEVGLYKRHLDWFPTVPDKEDWSYSEIRRKVIRQKLPNNAVTVFCIKRDPIKRFLSAYKQMYWLKHIKNIETLINEWDFLMEQKPVLKEHFRTQTSFYSSDKTIFSNIFNHDNLKEVKIFLEDYSKCILPELHLQQSGYKEDIKLTSMQLDFIHNKYEQDYKNNWF</sequence>